<dbReference type="AlphaFoldDB" id="M3H1P1"/>
<reference evidence="1 2" key="1">
    <citation type="submission" date="2013-01" db="EMBL/GenBank/DDBJ databases">
        <authorList>
            <person name="Harkins D.M."/>
            <person name="Durkin A.S."/>
            <person name="Brinkac L.M."/>
            <person name="Haft D.H."/>
            <person name="Selengut J.D."/>
            <person name="Sanka R."/>
            <person name="DePew J."/>
            <person name="Purushe J."/>
            <person name="Tulsiani S.M."/>
            <person name="Graham G.C."/>
            <person name="Burns M.-A."/>
            <person name="Dohnt M.F."/>
            <person name="Smythe L.D."/>
            <person name="McKay D.B."/>
            <person name="Craig S.B."/>
            <person name="Vinetz J.M."/>
            <person name="Sutton G.G."/>
            <person name="Nierman W.C."/>
            <person name="Fouts D.E."/>
        </authorList>
    </citation>
    <scope>NUCLEOTIDE SEQUENCE [LARGE SCALE GENOMIC DNA]</scope>
    <source>
        <strain evidence="1 2">LT2116</strain>
    </source>
</reference>
<organism evidence="1 2">
    <name type="scientific">Leptospira weilii serovar Topaz str. LT2116</name>
    <dbReference type="NCBI Taxonomy" id="1088540"/>
    <lineage>
        <taxon>Bacteria</taxon>
        <taxon>Pseudomonadati</taxon>
        <taxon>Spirochaetota</taxon>
        <taxon>Spirochaetia</taxon>
        <taxon>Leptospirales</taxon>
        <taxon>Leptospiraceae</taxon>
        <taxon>Leptospira</taxon>
    </lineage>
</organism>
<dbReference type="Proteomes" id="UP000011770">
    <property type="component" value="Unassembled WGS sequence"/>
</dbReference>
<dbReference type="EMBL" id="AHOR02000016">
    <property type="protein sequence ID" value="EMF83056.1"/>
    <property type="molecule type" value="Genomic_DNA"/>
</dbReference>
<accession>M3H1P1</accession>
<protein>
    <submittedName>
        <fullName evidence="1">Uncharacterized protein</fullName>
    </submittedName>
</protein>
<comment type="caution">
    <text evidence="1">The sequence shown here is derived from an EMBL/GenBank/DDBJ whole genome shotgun (WGS) entry which is preliminary data.</text>
</comment>
<evidence type="ECO:0000313" key="2">
    <source>
        <dbReference type="Proteomes" id="UP000011770"/>
    </source>
</evidence>
<sequence>MSNRFIAKSVPVFFTIRIHGNNTMMNLFQKLEYETLQKRPTIPD</sequence>
<evidence type="ECO:0000313" key="1">
    <source>
        <dbReference type="EMBL" id="EMF83056.1"/>
    </source>
</evidence>
<gene>
    <name evidence="1" type="ORF">LEP1GSC188_2186</name>
</gene>
<name>M3H1P1_9LEPT</name>
<proteinExistence type="predicted"/>